<organism evidence="1 2">
    <name type="scientific">Agrilutibacter terrestris</name>
    <dbReference type="NCBI Taxonomy" id="2865112"/>
    <lineage>
        <taxon>Bacteria</taxon>
        <taxon>Pseudomonadati</taxon>
        <taxon>Pseudomonadota</taxon>
        <taxon>Gammaproteobacteria</taxon>
        <taxon>Lysobacterales</taxon>
        <taxon>Lysobacteraceae</taxon>
        <taxon>Agrilutibacter</taxon>
    </lineage>
</organism>
<reference evidence="1 2" key="1">
    <citation type="submission" date="2020-08" db="EMBL/GenBank/DDBJ databases">
        <title>Lysobacter sp. II4 sp. nov., isolated from soil.</title>
        <authorList>
            <person name="Woo C.Y."/>
            <person name="Kim J."/>
        </authorList>
    </citation>
    <scope>NUCLEOTIDE SEQUENCE [LARGE SCALE GENOMIC DNA]</scope>
    <source>
        <strain evidence="1 2">II4</strain>
    </source>
</reference>
<dbReference type="AlphaFoldDB" id="A0A7H0FUM9"/>
<proteinExistence type="predicted"/>
<evidence type="ECO:0000313" key="2">
    <source>
        <dbReference type="Proteomes" id="UP000516018"/>
    </source>
</evidence>
<dbReference type="EMBL" id="CP060820">
    <property type="protein sequence ID" value="QNP39745.1"/>
    <property type="molecule type" value="Genomic_DNA"/>
</dbReference>
<name>A0A7H0FUM9_9GAMM</name>
<gene>
    <name evidence="1" type="ORF">H8B22_09490</name>
</gene>
<dbReference type="Proteomes" id="UP000516018">
    <property type="component" value="Chromosome"/>
</dbReference>
<dbReference type="KEGG" id="lsx:H8B22_09490"/>
<accession>A0A7H0FUM9</accession>
<keyword evidence="2" id="KW-1185">Reference proteome</keyword>
<protein>
    <submittedName>
        <fullName evidence="1">Uncharacterized protein</fullName>
    </submittedName>
</protein>
<dbReference type="RefSeq" id="WP_187711191.1">
    <property type="nucleotide sequence ID" value="NZ_CP060820.1"/>
</dbReference>
<evidence type="ECO:0000313" key="1">
    <source>
        <dbReference type="EMBL" id="QNP39745.1"/>
    </source>
</evidence>
<sequence length="155" mass="19224">MRQYRYQQQYWQGQRNLSDRWYSRNYSYYNDPYYYTPPSYRYLRAGRWYEVNRYSADLLRQAVRLGYDQGYRAGEADRYDGWRYDYRNNFAYADANYGYYGYYVDQAEYNHYFRQAFRRGYEDGYGRGYRYGRYDDGNYVILASVLQAILGLQPY</sequence>